<dbReference type="InterPro" id="IPR040256">
    <property type="entry name" value="At4g02000-like"/>
</dbReference>
<evidence type="ECO:0000259" key="2">
    <source>
        <dbReference type="Pfam" id="PF14111"/>
    </source>
</evidence>
<feature type="compositionally biased region" description="Low complexity" evidence="1">
    <location>
        <begin position="346"/>
        <end position="357"/>
    </location>
</feature>
<feature type="compositionally biased region" description="Polar residues" evidence="1">
    <location>
        <begin position="365"/>
        <end position="380"/>
    </location>
</feature>
<evidence type="ECO:0000313" key="4">
    <source>
        <dbReference type="RefSeq" id="XP_018479699.2"/>
    </source>
</evidence>
<feature type="compositionally biased region" description="Polar residues" evidence="1">
    <location>
        <begin position="119"/>
        <end position="129"/>
    </location>
</feature>
<accession>A0A6J0N5E7</accession>
<dbReference type="RefSeq" id="XP_056853464.1">
    <property type="nucleotide sequence ID" value="XM_056997484.1"/>
</dbReference>
<feature type="region of interest" description="Disordered" evidence="1">
    <location>
        <begin position="1"/>
        <end position="50"/>
    </location>
</feature>
<sequence length="460" mass="49924">MQCNRHLQPPEMLNSPPSPFPLDPPDPPSPLSPHLFPPLASTPPLSRSEIRRSHLTAPLLVDTTMTQAMESPPTAVAHGNPTQFGSEQVVYTLPTPFSNLPSTNPQISPPLVPCAFKNPISSTENSSSPRPIPSPTEQPQPHRLNPLLPTPESTHVPSLAEKLSVKGDRSLTRLAPVTLSSNGRPRVLIPDSVFQTGAKMHKDFIVCYFNGRPPPFSHIQSVLCHMWGKGRRLDVSYRAMIFISLCCHPSTKLHQDLCSPHWSPIRPVEVDLTKPLPSVVEFERQSGEVVEVKVDYTWLPPTCSHCHEIGYVLRNCLHYSPPKDLPPIDTRTVAKLKKKGSETGKKTSASTSTAKTKQYVVKKTATPSTKDTVPLSTPQKPISGSISLPSSPLALKPPLVLTASIPSSIIPSTESPPDKPTKPSLKCSRSSATFSSPLPPKITFQSSHPPPAPGDPSLSS</sequence>
<dbReference type="GeneID" id="108850714"/>
<feature type="domain" description="DUF4283" evidence="2">
    <location>
        <begin position="200"/>
        <end position="236"/>
    </location>
</feature>
<evidence type="ECO:0000256" key="1">
    <source>
        <dbReference type="SAM" id="MobiDB-lite"/>
    </source>
</evidence>
<dbReference type="Proteomes" id="UP000504610">
    <property type="component" value="Chromosome 4"/>
</dbReference>
<dbReference type="AlphaFoldDB" id="A0A6J0N5E7"/>
<dbReference type="KEGG" id="rsz:108850714"/>
<protein>
    <submittedName>
        <fullName evidence="4">Uncharacterized protein LOC108850714</fullName>
    </submittedName>
    <submittedName>
        <fullName evidence="5">Uncharacterized protein LOC130502693</fullName>
    </submittedName>
</protein>
<dbReference type="OrthoDB" id="1109940at2759"/>
<gene>
    <name evidence="4" type="primary">LOC108850714</name>
    <name evidence="5" type="synonym">LOC130502693</name>
</gene>
<proteinExistence type="predicted"/>
<dbReference type="PANTHER" id="PTHR31286">
    <property type="entry name" value="GLYCINE-RICH CELL WALL STRUCTURAL PROTEIN 1.8-LIKE"/>
    <property type="match status" value="1"/>
</dbReference>
<reference evidence="3" key="1">
    <citation type="journal article" date="2019" name="Database">
        <title>The radish genome database (RadishGD): an integrated information resource for radish genomics.</title>
        <authorList>
            <person name="Yu H.J."/>
            <person name="Baek S."/>
            <person name="Lee Y.J."/>
            <person name="Cho A."/>
            <person name="Mun J.H."/>
        </authorList>
    </citation>
    <scope>NUCLEOTIDE SEQUENCE [LARGE SCALE GENOMIC DNA]</scope>
    <source>
        <strain evidence="3">cv. WK10039</strain>
    </source>
</reference>
<organism evidence="3 4">
    <name type="scientific">Raphanus sativus</name>
    <name type="common">Radish</name>
    <name type="synonym">Raphanus raphanistrum var. sativus</name>
    <dbReference type="NCBI Taxonomy" id="3726"/>
    <lineage>
        <taxon>Eukaryota</taxon>
        <taxon>Viridiplantae</taxon>
        <taxon>Streptophyta</taxon>
        <taxon>Embryophyta</taxon>
        <taxon>Tracheophyta</taxon>
        <taxon>Spermatophyta</taxon>
        <taxon>Magnoliopsida</taxon>
        <taxon>eudicotyledons</taxon>
        <taxon>Gunneridae</taxon>
        <taxon>Pentapetalae</taxon>
        <taxon>rosids</taxon>
        <taxon>malvids</taxon>
        <taxon>Brassicales</taxon>
        <taxon>Brassicaceae</taxon>
        <taxon>Brassiceae</taxon>
        <taxon>Raphanus</taxon>
    </lineage>
</organism>
<keyword evidence="3" id="KW-1185">Reference proteome</keyword>
<feature type="compositionally biased region" description="Pro residues" evidence="1">
    <location>
        <begin position="16"/>
        <end position="31"/>
    </location>
</feature>
<dbReference type="PANTHER" id="PTHR31286:SF90">
    <property type="entry name" value="DUF4283 DOMAIN-CONTAINING PROTEIN"/>
    <property type="match status" value="1"/>
</dbReference>
<reference evidence="4 5" key="2">
    <citation type="submission" date="2025-04" db="UniProtKB">
        <authorList>
            <consortium name="RefSeq"/>
        </authorList>
    </citation>
    <scope>IDENTIFICATION</scope>
    <source>
        <tissue evidence="4 5">Leaf</tissue>
    </source>
</reference>
<feature type="region of interest" description="Disordered" evidence="1">
    <location>
        <begin position="408"/>
        <end position="460"/>
    </location>
</feature>
<name>A0A6J0N5E7_RAPSA</name>
<feature type="compositionally biased region" description="Polar residues" evidence="1">
    <location>
        <begin position="427"/>
        <end position="436"/>
    </location>
</feature>
<dbReference type="KEGG" id="rsz:130502693"/>
<feature type="region of interest" description="Disordered" evidence="1">
    <location>
        <begin position="114"/>
        <end position="156"/>
    </location>
</feature>
<dbReference type="InterPro" id="IPR025558">
    <property type="entry name" value="DUF4283"/>
</dbReference>
<feature type="region of interest" description="Disordered" evidence="1">
    <location>
        <begin position="336"/>
        <end position="389"/>
    </location>
</feature>
<evidence type="ECO:0000313" key="5">
    <source>
        <dbReference type="RefSeq" id="XP_056853464.1"/>
    </source>
</evidence>
<evidence type="ECO:0000313" key="3">
    <source>
        <dbReference type="Proteomes" id="UP000504610"/>
    </source>
</evidence>
<dbReference type="RefSeq" id="XP_018479699.2">
    <property type="nucleotide sequence ID" value="XM_018624197.2"/>
</dbReference>
<dbReference type="Pfam" id="PF14111">
    <property type="entry name" value="DUF4283"/>
    <property type="match status" value="1"/>
</dbReference>